<dbReference type="Gene3D" id="3.30.1360.40">
    <property type="match status" value="1"/>
</dbReference>
<protein>
    <recommendedName>
        <fullName evidence="5">Ribosome-recycling factor</fullName>
        <shortName evidence="5">RRF</shortName>
    </recommendedName>
    <alternativeName>
        <fullName evidence="5">Ribosome-releasing factor</fullName>
    </alternativeName>
</protein>
<evidence type="ECO:0000256" key="1">
    <source>
        <dbReference type="ARBA" id="ARBA00004496"/>
    </source>
</evidence>
<comment type="subcellular location">
    <subcellularLocation>
        <location evidence="1 5">Cytoplasm</location>
    </subcellularLocation>
</comment>
<dbReference type="CDD" id="cd00520">
    <property type="entry name" value="RRF"/>
    <property type="match status" value="1"/>
</dbReference>
<dbReference type="InterPro" id="IPR023584">
    <property type="entry name" value="Ribosome_recyc_fac_dom"/>
</dbReference>
<reference evidence="7" key="1">
    <citation type="submission" date="2014-11" db="EMBL/GenBank/DDBJ databases">
        <authorList>
            <person name="Malar M.C."/>
            <person name="Sen D."/>
            <person name="Tripathy S."/>
        </authorList>
    </citation>
    <scope>NUCLEOTIDE SEQUENCE</scope>
    <source>
        <strain evidence="7">BDU141951</strain>
    </source>
</reference>
<dbReference type="GO" id="GO:0006415">
    <property type="term" value="P:translational termination"/>
    <property type="evidence" value="ECO:0007669"/>
    <property type="project" value="UniProtKB-UniRule"/>
</dbReference>
<dbReference type="GO" id="GO:0005737">
    <property type="term" value="C:cytoplasm"/>
    <property type="evidence" value="ECO:0007669"/>
    <property type="project" value="UniProtKB-SubCell"/>
</dbReference>
<evidence type="ECO:0000256" key="2">
    <source>
        <dbReference type="ARBA" id="ARBA00005912"/>
    </source>
</evidence>
<feature type="domain" description="Ribosome recycling factor" evidence="6">
    <location>
        <begin position="21"/>
        <end position="183"/>
    </location>
</feature>
<dbReference type="PANTHER" id="PTHR20982">
    <property type="entry name" value="RIBOSOME RECYCLING FACTOR"/>
    <property type="match status" value="1"/>
</dbReference>
<name>A0A0C1V9M6_9CYAN</name>
<keyword evidence="4 5" id="KW-0648">Protein biosynthesis</keyword>
<evidence type="ECO:0000256" key="5">
    <source>
        <dbReference type="HAMAP-Rule" id="MF_00040"/>
    </source>
</evidence>
<evidence type="ECO:0000259" key="6">
    <source>
        <dbReference type="Pfam" id="PF01765"/>
    </source>
</evidence>
<organism evidence="7">
    <name type="scientific">Lyngbya confervoides BDU141951</name>
    <dbReference type="NCBI Taxonomy" id="1574623"/>
    <lineage>
        <taxon>Bacteria</taxon>
        <taxon>Bacillati</taxon>
        <taxon>Cyanobacteriota</taxon>
        <taxon>Cyanophyceae</taxon>
        <taxon>Oscillatoriophycideae</taxon>
        <taxon>Oscillatoriales</taxon>
        <taxon>Microcoleaceae</taxon>
        <taxon>Lyngbya</taxon>
    </lineage>
</organism>
<dbReference type="GO" id="GO:0043023">
    <property type="term" value="F:ribosomal large subunit binding"/>
    <property type="evidence" value="ECO:0007669"/>
    <property type="project" value="TreeGrafter"/>
</dbReference>
<dbReference type="SUPFAM" id="SSF55194">
    <property type="entry name" value="Ribosome recycling factor, RRF"/>
    <property type="match status" value="1"/>
</dbReference>
<dbReference type="EMBL" id="JTHE02000003">
    <property type="protein sequence ID" value="NEV69319.1"/>
    <property type="molecule type" value="Genomic_DNA"/>
</dbReference>
<reference evidence="7" key="3">
    <citation type="submission" date="2020-02" db="EMBL/GenBank/DDBJ databases">
        <authorList>
            <person name="Sarangi A.N."/>
            <person name="Ghosh S."/>
            <person name="Mukherjee M."/>
            <person name="Tripathy S."/>
        </authorList>
    </citation>
    <scope>NUCLEOTIDE SEQUENCE</scope>
    <source>
        <strain evidence="7">BDU141951</strain>
    </source>
</reference>
<dbReference type="AlphaFoldDB" id="A0A0C1V9M6"/>
<dbReference type="PANTHER" id="PTHR20982:SF3">
    <property type="entry name" value="MITOCHONDRIAL RIBOSOME RECYCLING FACTOR PSEUDO 1"/>
    <property type="match status" value="1"/>
</dbReference>
<dbReference type="Gene3D" id="1.10.132.20">
    <property type="entry name" value="Ribosome-recycling factor"/>
    <property type="match status" value="1"/>
</dbReference>
<gene>
    <name evidence="5 7" type="primary">frr</name>
    <name evidence="7" type="ORF">QQ91_019670</name>
</gene>
<comment type="caution">
    <text evidence="7">The sequence shown here is derived from an EMBL/GenBank/DDBJ whole genome shotgun (WGS) entry which is preliminary data.</text>
</comment>
<dbReference type="NCBIfam" id="TIGR00496">
    <property type="entry name" value="frr"/>
    <property type="match status" value="1"/>
</dbReference>
<dbReference type="FunFam" id="3.30.1360.40:FF:000001">
    <property type="entry name" value="Ribosome-recycling factor"/>
    <property type="match status" value="1"/>
</dbReference>
<reference evidence="7" key="2">
    <citation type="journal article" date="2015" name="Genome Announc.">
        <title>Draft Genome Sequence of Filamentous Marine Cyanobacterium Lyngbya confervoides Strain BDU141951.</title>
        <authorList>
            <person name="Chandrababunaidu M.M."/>
            <person name="Sen D."/>
            <person name="Tripathy S."/>
        </authorList>
    </citation>
    <scope>NUCLEOTIDE SEQUENCE</scope>
    <source>
        <strain evidence="7">BDU141951</strain>
    </source>
</reference>
<evidence type="ECO:0000313" key="7">
    <source>
        <dbReference type="EMBL" id="NEV69319.1"/>
    </source>
</evidence>
<sequence>MKLADLTDIELAMQNAVDATKRAFNTIRTGRANASLLDKIMVDYYGSPTPLKSLANVSTPDASTLMIQPFDPSSLSDIERAISMSDVGLVPNNDGKLIRLNIPPLTNERRKEFVKVASKYAEEGRVSVRNVRRDGLDVFKKQEKDSEISEDELRDLQDEVQTLTDKYTAQIDQALKAKEEDIMTV</sequence>
<dbReference type="HAMAP" id="MF_00040">
    <property type="entry name" value="RRF"/>
    <property type="match status" value="1"/>
</dbReference>
<dbReference type="InterPro" id="IPR002661">
    <property type="entry name" value="Ribosome_recyc_fac"/>
</dbReference>
<proteinExistence type="inferred from homology"/>
<evidence type="ECO:0000256" key="4">
    <source>
        <dbReference type="ARBA" id="ARBA00022917"/>
    </source>
</evidence>
<dbReference type="Pfam" id="PF01765">
    <property type="entry name" value="RRF"/>
    <property type="match status" value="1"/>
</dbReference>
<comment type="similarity">
    <text evidence="2 5">Belongs to the RRF family.</text>
</comment>
<keyword evidence="3 5" id="KW-0963">Cytoplasm</keyword>
<comment type="function">
    <text evidence="5">Responsible for the release of ribosomes from messenger RNA at the termination of protein biosynthesis. May increase the efficiency of translation by recycling ribosomes from one round of translation to another.</text>
</comment>
<accession>A0A0C1V9M6</accession>
<dbReference type="FunFam" id="1.10.132.20:FF:000001">
    <property type="entry name" value="Ribosome-recycling factor"/>
    <property type="match status" value="1"/>
</dbReference>
<dbReference type="InterPro" id="IPR036191">
    <property type="entry name" value="RRF_sf"/>
</dbReference>
<evidence type="ECO:0000256" key="3">
    <source>
        <dbReference type="ARBA" id="ARBA00022490"/>
    </source>
</evidence>